<dbReference type="CDD" id="cd10981">
    <property type="entry name" value="ZnPC_S1P1"/>
    <property type="match status" value="1"/>
</dbReference>
<dbReference type="RefSeq" id="WP_286651449.1">
    <property type="nucleotide sequence ID" value="NZ_JACAGK010000028.1"/>
</dbReference>
<proteinExistence type="predicted"/>
<evidence type="ECO:0008006" key="3">
    <source>
        <dbReference type="Google" id="ProtNLM"/>
    </source>
</evidence>
<organism evidence="1 2">
    <name type="scientific">Sphingobacterium hotanense</name>
    <dbReference type="NCBI Taxonomy" id="649196"/>
    <lineage>
        <taxon>Bacteria</taxon>
        <taxon>Pseudomonadati</taxon>
        <taxon>Bacteroidota</taxon>
        <taxon>Sphingobacteriia</taxon>
        <taxon>Sphingobacteriales</taxon>
        <taxon>Sphingobacteriaceae</taxon>
        <taxon>Sphingobacterium</taxon>
    </lineage>
</organism>
<dbReference type="InterPro" id="IPR008947">
    <property type="entry name" value="PLipase_C/P1_nuclease_dom_sf"/>
</dbReference>
<keyword evidence="2" id="KW-1185">Reference proteome</keyword>
<dbReference type="Proteomes" id="UP001170954">
    <property type="component" value="Unassembled WGS sequence"/>
</dbReference>
<dbReference type="SUPFAM" id="SSF48537">
    <property type="entry name" value="Phospholipase C/P1 nuclease"/>
    <property type="match status" value="1"/>
</dbReference>
<reference evidence="1" key="1">
    <citation type="submission" date="2020-06" db="EMBL/GenBank/DDBJ databases">
        <authorList>
            <person name="Dong N."/>
        </authorList>
    </citation>
    <scope>NUCLEOTIDE SEQUENCE</scope>
    <source>
        <strain evidence="1">R1692</strain>
    </source>
</reference>
<gene>
    <name evidence="1" type="ORF">HX018_10945</name>
</gene>
<sequence length="311" mass="36084">MKMLFAAVLLIIFAASLQSWGFFAHRTINKHPTYSLPADLAPFFIKQLYAITEKAINADKRVYINSAESTRHFIDLDRYEQLSDSLVVPWFKLNKRLRQHDILKRGIVPWQIDLTYRKLLKAFHQKNAQAIIRHAADLGHYASDAHVPLHTTSNYNGQLSGQVGIHALWETRLPERFMHSYDLYVGKPVYIDNVVEFAWNAVHESHALLDSVFDLEKKVSASMSHRMKKSYVLRNNILMLNYSDEFCERYHEALNGMVERRIRKAIHATASLWYSAWIDAGQPGLSKLAPFEINKKDSIPYQRLSRKGREE</sequence>
<accession>A0ABT7NNG1</accession>
<reference evidence="1" key="2">
    <citation type="journal article" date="2022" name="Sci. Total Environ.">
        <title>Prevalence, transmission, and molecular epidemiology of tet(X)-positive bacteria among humans, animals, and environmental niches in China: An epidemiological, and genomic-based study.</title>
        <authorList>
            <person name="Dong N."/>
            <person name="Zeng Y."/>
            <person name="Cai C."/>
            <person name="Sun C."/>
            <person name="Lu J."/>
            <person name="Liu C."/>
            <person name="Zhou H."/>
            <person name="Sun Q."/>
            <person name="Shu L."/>
            <person name="Wang H."/>
            <person name="Wang Y."/>
            <person name="Wang S."/>
            <person name="Wu C."/>
            <person name="Chan E.W."/>
            <person name="Chen G."/>
            <person name="Shen Z."/>
            <person name="Chen S."/>
            <person name="Zhang R."/>
        </authorList>
    </citation>
    <scope>NUCLEOTIDE SEQUENCE</scope>
    <source>
        <strain evidence="1">R1692</strain>
    </source>
</reference>
<dbReference type="Gene3D" id="1.10.575.10">
    <property type="entry name" value="P1 Nuclease"/>
    <property type="match status" value="1"/>
</dbReference>
<evidence type="ECO:0000313" key="2">
    <source>
        <dbReference type="Proteomes" id="UP001170954"/>
    </source>
</evidence>
<comment type="caution">
    <text evidence="1">The sequence shown here is derived from an EMBL/GenBank/DDBJ whole genome shotgun (WGS) entry which is preliminary data.</text>
</comment>
<name>A0ABT7NNG1_9SPHI</name>
<dbReference type="EMBL" id="JACAGK010000028">
    <property type="protein sequence ID" value="MDM1048753.1"/>
    <property type="molecule type" value="Genomic_DNA"/>
</dbReference>
<protein>
    <recommendedName>
        <fullName evidence="3">S1/P1 Nuclease</fullName>
    </recommendedName>
</protein>
<evidence type="ECO:0000313" key="1">
    <source>
        <dbReference type="EMBL" id="MDM1048753.1"/>
    </source>
</evidence>